<dbReference type="OrthoDB" id="529367at2759"/>
<dbReference type="RefSeq" id="XP_024337791.1">
    <property type="nucleotide sequence ID" value="XM_024485993.1"/>
</dbReference>
<keyword evidence="3 7" id="KW-0812">Transmembrane</keyword>
<feature type="binding site" evidence="6">
    <location>
        <position position="113"/>
    </location>
    <ligand>
        <name>Zn(2+)</name>
        <dbReference type="ChEBI" id="CHEBI:29105"/>
    </ligand>
</feature>
<protein>
    <recommendedName>
        <fullName evidence="10">Hemolysin-III channel protein Izh2</fullName>
    </recommendedName>
</protein>
<evidence type="ECO:0000256" key="4">
    <source>
        <dbReference type="ARBA" id="ARBA00022989"/>
    </source>
</evidence>
<dbReference type="EMBL" id="KZ110599">
    <property type="protein sequence ID" value="OSX60997.1"/>
    <property type="molecule type" value="Genomic_DNA"/>
</dbReference>
<feature type="transmembrane region" description="Helical" evidence="7">
    <location>
        <begin position="158"/>
        <end position="176"/>
    </location>
</feature>
<dbReference type="GO" id="GO:0006882">
    <property type="term" value="P:intracellular zinc ion homeostasis"/>
    <property type="evidence" value="ECO:0007669"/>
    <property type="project" value="TreeGrafter"/>
</dbReference>
<feature type="transmembrane region" description="Helical" evidence="7">
    <location>
        <begin position="131"/>
        <end position="151"/>
    </location>
</feature>
<dbReference type="InterPro" id="IPR004254">
    <property type="entry name" value="AdipoR/HlyIII-related"/>
</dbReference>
<keyword evidence="6" id="KW-0862">Zinc</keyword>
<dbReference type="GO" id="GO:0016020">
    <property type="term" value="C:membrane"/>
    <property type="evidence" value="ECO:0007669"/>
    <property type="project" value="UniProtKB-SubCell"/>
</dbReference>
<gene>
    <name evidence="8" type="ORF">POSPLADRAFT_1146841</name>
</gene>
<dbReference type="Pfam" id="PF03006">
    <property type="entry name" value="HlyIII"/>
    <property type="match status" value="1"/>
</dbReference>
<evidence type="ECO:0000256" key="6">
    <source>
        <dbReference type="PIRSR" id="PIRSR604254-1"/>
    </source>
</evidence>
<comment type="similarity">
    <text evidence="2">Belongs to the ADIPOR family.</text>
</comment>
<keyword evidence="4 7" id="KW-1133">Transmembrane helix</keyword>
<evidence type="ECO:0000256" key="5">
    <source>
        <dbReference type="ARBA" id="ARBA00023136"/>
    </source>
</evidence>
<comment type="subcellular location">
    <subcellularLocation>
        <location evidence="1">Membrane</location>
        <topology evidence="1">Multi-pass membrane protein</topology>
    </subcellularLocation>
</comment>
<proteinExistence type="inferred from homology"/>
<keyword evidence="9" id="KW-1185">Reference proteome</keyword>
<evidence type="ECO:0000256" key="7">
    <source>
        <dbReference type="SAM" id="Phobius"/>
    </source>
</evidence>
<evidence type="ECO:0000256" key="2">
    <source>
        <dbReference type="ARBA" id="ARBA00007018"/>
    </source>
</evidence>
<dbReference type="GeneID" id="36330942"/>
<feature type="transmembrane region" description="Helical" evidence="7">
    <location>
        <begin position="188"/>
        <end position="209"/>
    </location>
</feature>
<feature type="transmembrane region" description="Helical" evidence="7">
    <location>
        <begin position="92"/>
        <end position="111"/>
    </location>
</feature>
<organism evidence="8 9">
    <name type="scientific">Postia placenta MAD-698-R-SB12</name>
    <dbReference type="NCBI Taxonomy" id="670580"/>
    <lineage>
        <taxon>Eukaryota</taxon>
        <taxon>Fungi</taxon>
        <taxon>Dikarya</taxon>
        <taxon>Basidiomycota</taxon>
        <taxon>Agaricomycotina</taxon>
        <taxon>Agaricomycetes</taxon>
        <taxon>Polyporales</taxon>
        <taxon>Adustoporiaceae</taxon>
        <taxon>Rhodonia</taxon>
    </lineage>
</organism>
<dbReference type="Proteomes" id="UP000194127">
    <property type="component" value="Unassembled WGS sequence"/>
</dbReference>
<evidence type="ECO:0000256" key="1">
    <source>
        <dbReference type="ARBA" id="ARBA00004141"/>
    </source>
</evidence>
<dbReference type="AlphaFoldDB" id="A0A1X6MXC7"/>
<feature type="transmembrane region" description="Helical" evidence="7">
    <location>
        <begin position="260"/>
        <end position="281"/>
    </location>
</feature>
<evidence type="ECO:0000313" key="9">
    <source>
        <dbReference type="Proteomes" id="UP000194127"/>
    </source>
</evidence>
<accession>A0A1X6MXC7</accession>
<dbReference type="PANTHER" id="PTHR20855">
    <property type="entry name" value="ADIPOR/PROGESTIN RECEPTOR-RELATED"/>
    <property type="match status" value="1"/>
</dbReference>
<dbReference type="PANTHER" id="PTHR20855:SF52">
    <property type="entry name" value="ADIPONECTIN RECEPTOR PROTEIN"/>
    <property type="match status" value="1"/>
</dbReference>
<sequence>MDPDSPGIPTDRLTLTWLEIPAWQRDNEFILTGYRRIQYSWRGCAYSIFGYLHNETVNIQTHLFGAVLFGVLLSTFHQVYLARFDSTTWADYAVFTIFLSAAVFCLLTSSFYHTFSVHSREVALRCNAVDYAGIIVLTVGSTFPCIYYEFFCDTLLQTTYLAVMVLVGTGAAYIVLDPEYCKPTHRGARTTVFIVLGLSGIVPITHGLLTHGFAKLLTEMGFGWLIVAGALYICGALLYANRVPERFAPGAFDRLGASHQIFHVCVVLAALATYACVLTAFGHWHGRRGVCPA</sequence>
<feature type="binding site" evidence="6">
    <location>
        <position position="263"/>
    </location>
    <ligand>
        <name>Zn(2+)</name>
        <dbReference type="ChEBI" id="CHEBI:29105"/>
    </ligand>
</feature>
<keyword evidence="5 7" id="KW-0472">Membrane</keyword>
<dbReference type="GO" id="GO:0038023">
    <property type="term" value="F:signaling receptor activity"/>
    <property type="evidence" value="ECO:0007669"/>
    <property type="project" value="TreeGrafter"/>
</dbReference>
<feature type="transmembrane region" description="Helical" evidence="7">
    <location>
        <begin position="59"/>
        <end position="80"/>
    </location>
</feature>
<evidence type="ECO:0000313" key="8">
    <source>
        <dbReference type="EMBL" id="OSX60997.1"/>
    </source>
</evidence>
<reference evidence="8 9" key="1">
    <citation type="submission" date="2017-04" db="EMBL/GenBank/DDBJ databases">
        <title>Genome Sequence of the Model Brown-Rot Fungus Postia placenta SB12.</title>
        <authorList>
            <consortium name="DOE Joint Genome Institute"/>
            <person name="Gaskell J."/>
            <person name="Kersten P."/>
            <person name="Larrondo L.F."/>
            <person name="Canessa P."/>
            <person name="Martinez D."/>
            <person name="Hibbett D."/>
            <person name="Schmoll M."/>
            <person name="Kubicek C.P."/>
            <person name="Martinez A.T."/>
            <person name="Yadav J."/>
            <person name="Master E."/>
            <person name="Magnuson J.K."/>
            <person name="James T."/>
            <person name="Yaver D."/>
            <person name="Berka R."/>
            <person name="Labutti K."/>
            <person name="Lipzen A."/>
            <person name="Aerts A."/>
            <person name="Barry K."/>
            <person name="Henrissat B."/>
            <person name="Blanchette R."/>
            <person name="Grigoriev I."/>
            <person name="Cullen D."/>
        </authorList>
    </citation>
    <scope>NUCLEOTIDE SEQUENCE [LARGE SCALE GENOMIC DNA]</scope>
    <source>
        <strain evidence="8 9">MAD-698-R-SB12</strain>
    </source>
</reference>
<feature type="transmembrane region" description="Helical" evidence="7">
    <location>
        <begin position="221"/>
        <end position="240"/>
    </location>
</feature>
<name>A0A1X6MXC7_9APHY</name>
<dbReference type="GO" id="GO:0046872">
    <property type="term" value="F:metal ion binding"/>
    <property type="evidence" value="ECO:0007669"/>
    <property type="project" value="UniProtKB-KW"/>
</dbReference>
<evidence type="ECO:0008006" key="10">
    <source>
        <dbReference type="Google" id="ProtNLM"/>
    </source>
</evidence>
<keyword evidence="6" id="KW-0479">Metal-binding</keyword>
<dbReference type="STRING" id="670580.A0A1X6MXC7"/>
<feature type="binding site" evidence="6">
    <location>
        <position position="259"/>
    </location>
    <ligand>
        <name>Zn(2+)</name>
        <dbReference type="ChEBI" id="CHEBI:29105"/>
    </ligand>
</feature>
<evidence type="ECO:0000256" key="3">
    <source>
        <dbReference type="ARBA" id="ARBA00022692"/>
    </source>
</evidence>